<organism evidence="1 2">
    <name type="scientific">Phlebia brevispora</name>
    <dbReference type="NCBI Taxonomy" id="194682"/>
    <lineage>
        <taxon>Eukaryota</taxon>
        <taxon>Fungi</taxon>
        <taxon>Dikarya</taxon>
        <taxon>Basidiomycota</taxon>
        <taxon>Agaricomycotina</taxon>
        <taxon>Agaricomycetes</taxon>
        <taxon>Polyporales</taxon>
        <taxon>Meruliaceae</taxon>
        <taxon>Phlebia</taxon>
    </lineage>
</organism>
<dbReference type="Proteomes" id="UP001148662">
    <property type="component" value="Unassembled WGS sequence"/>
</dbReference>
<reference evidence="1" key="1">
    <citation type="submission" date="2022-07" db="EMBL/GenBank/DDBJ databases">
        <title>Genome Sequence of Phlebia brevispora.</title>
        <authorList>
            <person name="Buettner E."/>
        </authorList>
    </citation>
    <scope>NUCLEOTIDE SEQUENCE</scope>
    <source>
        <strain evidence="1">MPL23</strain>
    </source>
</reference>
<name>A0ACC1T3T7_9APHY</name>
<accession>A0ACC1T3T7</accession>
<sequence length="318" mass="36162">MSKHSRSRGGSANVEGSECVSKTWLAGLADYGGQEVSEASLARPCAQNGGQTEWGLHTHLDKRSSTTQHRLTHFPPVRTFGPDEESSLSRAQRPHLFDSTDTTNDSLWMFNETRPRRASENCALTRLHDIALSHNHHSLTNMFRVALLRVATRSSLRPSVSLRATRPAMRYIRSEAPNIPEDRRKFLEERDDLQRDWDAKEITYEQLKPRTLQPTPDAYLIDVREKDEVMQGSIPSAVNLPLSELSHSFSLKDAEFERTYGFPKPKPDQELIFYCRSGKRSTSACDVAKRNGYKNLLNYKGSWLDWTEQERGTSTPSP</sequence>
<evidence type="ECO:0000313" key="2">
    <source>
        <dbReference type="Proteomes" id="UP001148662"/>
    </source>
</evidence>
<dbReference type="EMBL" id="JANHOG010000662">
    <property type="protein sequence ID" value="KAJ3552431.1"/>
    <property type="molecule type" value="Genomic_DNA"/>
</dbReference>
<comment type="caution">
    <text evidence="1">The sequence shown here is derived from an EMBL/GenBank/DDBJ whole genome shotgun (WGS) entry which is preliminary data.</text>
</comment>
<evidence type="ECO:0000313" key="1">
    <source>
        <dbReference type="EMBL" id="KAJ3552431.1"/>
    </source>
</evidence>
<gene>
    <name evidence="1" type="ORF">NM688_g4155</name>
</gene>
<keyword evidence="2" id="KW-1185">Reference proteome</keyword>
<proteinExistence type="predicted"/>
<protein>
    <submittedName>
        <fullName evidence="1">Uncharacterized protein</fullName>
    </submittedName>
</protein>